<organism evidence="1 2">
    <name type="scientific">Paramicrobacterium agarici</name>
    <dbReference type="NCBI Taxonomy" id="630514"/>
    <lineage>
        <taxon>Bacteria</taxon>
        <taxon>Bacillati</taxon>
        <taxon>Actinomycetota</taxon>
        <taxon>Actinomycetes</taxon>
        <taxon>Micrococcales</taxon>
        <taxon>Microbacteriaceae</taxon>
        <taxon>Paramicrobacterium</taxon>
    </lineage>
</organism>
<protein>
    <recommendedName>
        <fullName evidence="3">ParE-like toxin of type II ParDE toxin-antitoxin system</fullName>
    </recommendedName>
</protein>
<evidence type="ECO:0008006" key="3">
    <source>
        <dbReference type="Google" id="ProtNLM"/>
    </source>
</evidence>
<sequence length="105" mass="12391">MTRDWSEHPEAREEFLDAHDRYLDAGGRIADEFADAAEHAAELIIEWPDAPPPYHGQRGRPIVRARHLGKFPYKLIYMVHEREIFILAYAHESRRPGYWEHRLDG</sequence>
<gene>
    <name evidence="1" type="ORF">ATJ78_2889</name>
</gene>
<dbReference type="InterPro" id="IPR035093">
    <property type="entry name" value="RelE/ParE_toxin_dom_sf"/>
</dbReference>
<dbReference type="Proteomes" id="UP000221369">
    <property type="component" value="Unassembled WGS sequence"/>
</dbReference>
<comment type="caution">
    <text evidence="1">The sequence shown here is derived from an EMBL/GenBank/DDBJ whole genome shotgun (WGS) entry which is preliminary data.</text>
</comment>
<dbReference type="EMBL" id="PDJE01000001">
    <property type="protein sequence ID" value="PFG31906.1"/>
    <property type="molecule type" value="Genomic_DNA"/>
</dbReference>
<reference evidence="1 2" key="1">
    <citation type="submission" date="2017-10" db="EMBL/GenBank/DDBJ databases">
        <title>Sequencing the genomes of 1000 actinobacteria strains.</title>
        <authorList>
            <person name="Klenk H.-P."/>
        </authorList>
    </citation>
    <scope>NUCLEOTIDE SEQUENCE [LARGE SCALE GENOMIC DNA]</scope>
    <source>
        <strain evidence="1 2">DSM 21798</strain>
    </source>
</reference>
<keyword evidence="2" id="KW-1185">Reference proteome</keyword>
<evidence type="ECO:0000313" key="2">
    <source>
        <dbReference type="Proteomes" id="UP000221369"/>
    </source>
</evidence>
<accession>A0A2A9DZU7</accession>
<dbReference type="AlphaFoldDB" id="A0A2A9DZU7"/>
<evidence type="ECO:0000313" key="1">
    <source>
        <dbReference type="EMBL" id="PFG31906.1"/>
    </source>
</evidence>
<proteinExistence type="predicted"/>
<dbReference type="Gene3D" id="3.30.2310.20">
    <property type="entry name" value="RelE-like"/>
    <property type="match status" value="1"/>
</dbReference>
<name>A0A2A9DZU7_9MICO</name>